<comment type="caution">
    <text evidence="1">The sequence shown here is derived from an EMBL/GenBank/DDBJ whole genome shotgun (WGS) entry which is preliminary data.</text>
</comment>
<dbReference type="Proteomes" id="UP000029278">
    <property type="component" value="Unassembled WGS sequence"/>
</dbReference>
<proteinExistence type="predicted"/>
<keyword evidence="2" id="KW-1185">Reference proteome</keyword>
<protein>
    <submittedName>
        <fullName evidence="1">CheC, inhibitor of MCP methylation / FliN fusion domain protein</fullName>
    </submittedName>
</protein>
<dbReference type="HOGENOM" id="CLU_2331087_0_0_9"/>
<organism evidence="1 2">
    <name type="scientific">Paenibacillus macerans</name>
    <name type="common">Bacillus macerans</name>
    <dbReference type="NCBI Taxonomy" id="44252"/>
    <lineage>
        <taxon>Bacteria</taxon>
        <taxon>Bacillati</taxon>
        <taxon>Bacillota</taxon>
        <taxon>Bacilli</taxon>
        <taxon>Bacillales</taxon>
        <taxon>Paenibacillaceae</taxon>
        <taxon>Paenibacillus</taxon>
    </lineage>
</organism>
<sequence length="98" mass="10595">MDPESVAEPLIRLFTISLANFTVKSCMIVESIKSPIVSRNDILISGSAGGRLPTPCPSVMFKISIPGGEMLTNRLNMVDIDVAEEPIIWFIASCTALI</sequence>
<reference evidence="1 2" key="1">
    <citation type="submission" date="2014-04" db="EMBL/GenBank/DDBJ databases">
        <authorList>
            <person name="Bishop-Lilly K.A."/>
            <person name="Broomall S.M."/>
            <person name="Chain P.S."/>
            <person name="Chertkov O."/>
            <person name="Coyne S.R."/>
            <person name="Daligault H.E."/>
            <person name="Davenport K.W."/>
            <person name="Erkkila T."/>
            <person name="Frey K.G."/>
            <person name="Gibbons H.S."/>
            <person name="Gu W."/>
            <person name="Jaissle J."/>
            <person name="Johnson S.L."/>
            <person name="Koroleva G.I."/>
            <person name="Ladner J.T."/>
            <person name="Lo C.-C."/>
            <person name="Minogue T.D."/>
            <person name="Munk C."/>
            <person name="Palacios G.F."/>
            <person name="Redden C.L."/>
            <person name="Rosenzweig C.N."/>
            <person name="Scholz M.B."/>
            <person name="Teshima H."/>
            <person name="Xu Y."/>
        </authorList>
    </citation>
    <scope>NUCLEOTIDE SEQUENCE [LARGE SCALE GENOMIC DNA]</scope>
    <source>
        <strain evidence="1 2">8244</strain>
    </source>
</reference>
<gene>
    <name evidence="1" type="ORF">DJ90_6343</name>
</gene>
<evidence type="ECO:0000313" key="2">
    <source>
        <dbReference type="Proteomes" id="UP000029278"/>
    </source>
</evidence>
<name>A0A090YA43_PAEMA</name>
<evidence type="ECO:0000313" key="1">
    <source>
        <dbReference type="EMBL" id="KFM95359.1"/>
    </source>
</evidence>
<accession>A0A090YA43</accession>
<dbReference type="EMBL" id="JMQA01000043">
    <property type="protein sequence ID" value="KFM95359.1"/>
    <property type="molecule type" value="Genomic_DNA"/>
</dbReference>
<dbReference type="STRING" id="44252.DJ90_6343"/>
<dbReference type="AlphaFoldDB" id="A0A090YA43"/>